<dbReference type="AlphaFoldDB" id="A0AAV7BVC8"/>
<evidence type="ECO:0000313" key="1">
    <source>
        <dbReference type="EMBL" id="KAG8576564.1"/>
    </source>
</evidence>
<protein>
    <submittedName>
        <fullName evidence="1">Uncharacterized protein</fullName>
    </submittedName>
</protein>
<gene>
    <name evidence="1" type="ORF">GDO81_009902</name>
</gene>
<name>A0AAV7BVC8_ENGPU</name>
<keyword evidence="2" id="KW-1185">Reference proteome</keyword>
<organism evidence="1 2">
    <name type="scientific">Engystomops pustulosus</name>
    <name type="common">Tungara frog</name>
    <name type="synonym">Physalaemus pustulosus</name>
    <dbReference type="NCBI Taxonomy" id="76066"/>
    <lineage>
        <taxon>Eukaryota</taxon>
        <taxon>Metazoa</taxon>
        <taxon>Chordata</taxon>
        <taxon>Craniata</taxon>
        <taxon>Vertebrata</taxon>
        <taxon>Euteleostomi</taxon>
        <taxon>Amphibia</taxon>
        <taxon>Batrachia</taxon>
        <taxon>Anura</taxon>
        <taxon>Neobatrachia</taxon>
        <taxon>Hyloidea</taxon>
        <taxon>Leptodactylidae</taxon>
        <taxon>Leiuperinae</taxon>
        <taxon>Engystomops</taxon>
    </lineage>
</organism>
<accession>A0AAV7BVC8</accession>
<dbReference type="Proteomes" id="UP000824782">
    <property type="component" value="Unassembled WGS sequence"/>
</dbReference>
<evidence type="ECO:0000313" key="2">
    <source>
        <dbReference type="Proteomes" id="UP000824782"/>
    </source>
</evidence>
<proteinExistence type="predicted"/>
<comment type="caution">
    <text evidence="1">The sequence shown here is derived from an EMBL/GenBank/DDBJ whole genome shotgun (WGS) entry which is preliminary data.</text>
</comment>
<dbReference type="InterPro" id="IPR029021">
    <property type="entry name" value="Prot-tyrosine_phosphatase-like"/>
</dbReference>
<dbReference type="Gene3D" id="3.90.190.10">
    <property type="entry name" value="Protein tyrosine phosphatase superfamily"/>
    <property type="match status" value="1"/>
</dbReference>
<dbReference type="InterPro" id="IPR050561">
    <property type="entry name" value="PTP"/>
</dbReference>
<sequence length="422" mass="47971">MNSAGEEPRPSYSQTRERIVRVVPPHLICSLTCGGRECRYEGPEDWTLEQQAIRGLYSSWITDQILATSRPSTRLIQNYNITEQFHKYGVRSLVNAQLPWEHGHCGDSLDPQSGFSYRPQDFMDSGRVLIACYLIYACRVSAADAIRFLRLRRPGSIQTGSQVSVVCDFSLFLSSQWTVFSNLTPGYPAFTLPQYLVRQRHLLHGQEARSFRHLPKPVVVICRRLAQLAGGRRARGPWVELEKETAHKLLRQVIIRVVHERQGKKFQSPICESEEIEPERKGKKRQGLLQSQISCDTGILQLLLTSDTSVDTMNNGLCELDLGKMSDFEASKSKFPETLEKVESNGPKREIVAEPCQPITPQHVLYIAEAMAELETPETMVKQRVDHLQKLVNEEGAWAEVSTENNPKILSTLLWDWLQQLS</sequence>
<dbReference type="EMBL" id="WNYA01000004">
    <property type="protein sequence ID" value="KAG8576564.1"/>
    <property type="molecule type" value="Genomic_DNA"/>
</dbReference>
<dbReference type="SUPFAM" id="SSF52799">
    <property type="entry name" value="(Phosphotyrosine protein) phosphatases II"/>
    <property type="match status" value="1"/>
</dbReference>
<dbReference type="PANTHER" id="PTHR23339">
    <property type="entry name" value="TYROSINE SPECIFIC PROTEIN PHOSPHATASE AND DUAL SPECIFICITY PROTEIN PHOSPHATASE"/>
    <property type="match status" value="1"/>
</dbReference>
<reference evidence="1" key="1">
    <citation type="thesis" date="2020" institute="ProQuest LLC" country="789 East Eisenhower Parkway, Ann Arbor, MI, USA">
        <title>Comparative Genomics and Chromosome Evolution.</title>
        <authorList>
            <person name="Mudd A.B."/>
        </authorList>
    </citation>
    <scope>NUCLEOTIDE SEQUENCE</scope>
    <source>
        <strain evidence="1">237g6f4</strain>
        <tissue evidence="1">Blood</tissue>
    </source>
</reference>